<dbReference type="Gene3D" id="3.40.50.620">
    <property type="entry name" value="HUPs"/>
    <property type="match status" value="2"/>
</dbReference>
<keyword evidence="6" id="KW-0030">Aminoacyl-tRNA synthetase</keyword>
<evidence type="ECO:0000313" key="12">
    <source>
        <dbReference type="Proteomes" id="UP001497392"/>
    </source>
</evidence>
<dbReference type="Gene3D" id="1.10.10.830">
    <property type="entry name" value="Ile-tRNA synthetase CP2 domain-like"/>
    <property type="match status" value="1"/>
</dbReference>
<dbReference type="EMBL" id="CAXHTA020000008">
    <property type="protein sequence ID" value="CAL5223335.1"/>
    <property type="molecule type" value="Genomic_DNA"/>
</dbReference>
<dbReference type="Pfam" id="PF08264">
    <property type="entry name" value="Anticodon_1"/>
    <property type="match status" value="1"/>
</dbReference>
<evidence type="ECO:0000259" key="8">
    <source>
        <dbReference type="Pfam" id="PF00133"/>
    </source>
</evidence>
<keyword evidence="12" id="KW-1185">Reference proteome</keyword>
<dbReference type="PANTHER" id="PTHR42765:SF1">
    <property type="entry name" value="ISOLEUCINE--TRNA LIGASE, MITOCHONDRIAL"/>
    <property type="match status" value="1"/>
</dbReference>
<keyword evidence="2" id="KW-0436">Ligase</keyword>
<organism evidence="11 12">
    <name type="scientific">Coccomyxa viridis</name>
    <dbReference type="NCBI Taxonomy" id="1274662"/>
    <lineage>
        <taxon>Eukaryota</taxon>
        <taxon>Viridiplantae</taxon>
        <taxon>Chlorophyta</taxon>
        <taxon>core chlorophytes</taxon>
        <taxon>Trebouxiophyceae</taxon>
        <taxon>Trebouxiophyceae incertae sedis</taxon>
        <taxon>Coccomyxaceae</taxon>
        <taxon>Coccomyxa</taxon>
    </lineage>
</organism>
<dbReference type="HAMAP" id="MF_02002">
    <property type="entry name" value="Ile_tRNA_synth_type1"/>
    <property type="match status" value="1"/>
</dbReference>
<dbReference type="InterPro" id="IPR009008">
    <property type="entry name" value="Val/Leu/Ile-tRNA-synth_edit"/>
</dbReference>
<feature type="domain" description="Methionyl/Valyl/Leucyl/Isoleucyl-tRNA synthetase anticodon-binding" evidence="10">
    <location>
        <begin position="755"/>
        <end position="912"/>
    </location>
</feature>
<evidence type="ECO:0000259" key="9">
    <source>
        <dbReference type="Pfam" id="PF06827"/>
    </source>
</evidence>
<dbReference type="SUPFAM" id="SSF52374">
    <property type="entry name" value="Nucleotidylyl transferase"/>
    <property type="match status" value="1"/>
</dbReference>
<gene>
    <name evidence="11" type="primary">g5835</name>
    <name evidence="11" type="ORF">VP750_LOCUS4994</name>
</gene>
<feature type="domain" description="Aminoacyl-tRNA synthetase class Ia" evidence="8">
    <location>
        <begin position="81"/>
        <end position="708"/>
    </location>
</feature>
<keyword evidence="4" id="KW-0067">ATP-binding</keyword>
<comment type="caution">
    <text evidence="11">The sequence shown here is derived from an EMBL/GenBank/DDBJ whole genome shotgun (WGS) entry which is preliminary data.</text>
</comment>
<evidence type="ECO:0000256" key="7">
    <source>
        <dbReference type="ARBA" id="ARBA00032665"/>
    </source>
</evidence>
<proteinExistence type="inferred from homology"/>
<dbReference type="CDD" id="cd07960">
    <property type="entry name" value="Anticodon_Ia_Ile_BEm"/>
    <property type="match status" value="1"/>
</dbReference>
<protein>
    <recommendedName>
        <fullName evidence="1">isoleucine--tRNA ligase</fullName>
        <ecNumber evidence="1">6.1.1.5</ecNumber>
    </recommendedName>
    <alternativeName>
        <fullName evidence="7">Isoleucyl-tRNA synthetase</fullName>
    </alternativeName>
</protein>
<dbReference type="Pfam" id="PF00133">
    <property type="entry name" value="tRNA-synt_1"/>
    <property type="match status" value="1"/>
</dbReference>
<dbReference type="InterPro" id="IPR033708">
    <property type="entry name" value="Anticodon_Ile_BEm"/>
</dbReference>
<dbReference type="InterPro" id="IPR002300">
    <property type="entry name" value="aa-tRNA-synth_Ia"/>
</dbReference>
<dbReference type="InterPro" id="IPR050081">
    <property type="entry name" value="Ile-tRNA_ligase"/>
</dbReference>
<evidence type="ECO:0000256" key="3">
    <source>
        <dbReference type="ARBA" id="ARBA00022741"/>
    </source>
</evidence>
<dbReference type="PANTHER" id="PTHR42765">
    <property type="entry name" value="SOLEUCYL-TRNA SYNTHETASE"/>
    <property type="match status" value="1"/>
</dbReference>
<evidence type="ECO:0000256" key="6">
    <source>
        <dbReference type="ARBA" id="ARBA00023146"/>
    </source>
</evidence>
<evidence type="ECO:0000256" key="5">
    <source>
        <dbReference type="ARBA" id="ARBA00022917"/>
    </source>
</evidence>
<sequence length="1032" mass="114684">MRPLIGPLDVRKRMAMEVGRRWTQHSPADLSGQRARTLTTVQAKGKGRKKDADDSPYKDTVNLPQTSFNMRANSKQREPELQRFWEEQNVYEQLLQTNPGDVFTLHDGPPYANGDTHLGHALNKILKSIIVQFKLLTGAKARYVPGWDCHGLPIELKVLQSMPDEQRRELTPIKLRRKARDFALKTVKAQREQFKRYGVWGDWERPYLTLEPKYEAAQLRVFGKLVAAGHIYRGTKPVHWSPSSQTALAEAELEYPEGHTSRSIYVAMPLESIGDSVPQDLREHLQGAAVAIWTTTGWTIPANQAVAVNERLQYAVVEAQGEGAGAWTFRRLVVADEMVDGLSQKLGVQLQRLGTLSGAELAGCQYRHPLFERCSPVLVGGDYITTESGTGLVHTAPGHGQEDYQVGLRNGLPIMAPVDNAGVFTEEAGPFQGLAVLDEGTAAVIEALRKEGVLLKEEKYAHKYPYDWRTKLPTIFRATDQWFVSVEGFRQAALDAIHSVQWLPASGQKRITSMVEGRSDWCISRQRSWGVPLPVLYYIDTGRELMTEETIEHMASVVEAQGTDAFWQAPIEELLPESLKGEAPKLEKRLETMDVWFDSGTSWAGCVEGTEGLSFPADLYLEGSDQHRGWFQSSLLTAAAVRGSAPYKQVLTHGFALDEKGLKMSKSLGNVVDPRTIMEGGKDQKKEPPLGADVLRLWVASVDYTGDVLMGPNILNQVADVYRKLRFTLRFLLGNVNDFNPAANAVPYDALPATDRFMLATFGSLLTTLAASYENYQFYRVYQSLQRFAVTDLSNWYLDVIKDRLYVSAADSFDRRASQTVLHALLQGMLPALAPLLPHLAEDAWHSAPWQVPTASVFQSGWYSPPEQWQSMPDAEQKALRALKLIREEVNQVLEKARGERFIGSALEAKVLLHVADAELAESLQGLQGAGNVADPLRYAFIVSQAELAADEDQVAACSFSNRTDIEGVGVVSVGVSKADGQKCSRCWNYSTLVGRDQEHPQLCERCSPVIRGMDFKLPAVEPAAEKAPVPL</sequence>
<dbReference type="InterPro" id="IPR013155">
    <property type="entry name" value="M/V/L/I-tRNA-synth_anticd-bd"/>
</dbReference>
<evidence type="ECO:0000256" key="1">
    <source>
        <dbReference type="ARBA" id="ARBA00013165"/>
    </source>
</evidence>
<dbReference type="PRINTS" id="PR00984">
    <property type="entry name" value="TRNASYNTHILE"/>
</dbReference>
<dbReference type="InterPro" id="IPR009080">
    <property type="entry name" value="tRNAsynth_Ia_anticodon-bd"/>
</dbReference>
<dbReference type="InterPro" id="IPR014729">
    <property type="entry name" value="Rossmann-like_a/b/a_fold"/>
</dbReference>
<dbReference type="NCBIfam" id="TIGR00392">
    <property type="entry name" value="ileS"/>
    <property type="match status" value="1"/>
</dbReference>
<dbReference type="SUPFAM" id="SSF50677">
    <property type="entry name" value="ValRS/IleRS/LeuRS editing domain"/>
    <property type="match status" value="1"/>
</dbReference>
<keyword evidence="3" id="KW-0547">Nucleotide-binding</keyword>
<feature type="domain" description="Zinc finger FPG/IleRS-type" evidence="9">
    <location>
        <begin position="981"/>
        <end position="1009"/>
    </location>
</feature>
<dbReference type="Proteomes" id="UP001497392">
    <property type="component" value="Unassembled WGS sequence"/>
</dbReference>
<dbReference type="SUPFAM" id="SSF47323">
    <property type="entry name" value="Anticodon-binding domain of a subclass of class I aminoacyl-tRNA synthetases"/>
    <property type="match status" value="1"/>
</dbReference>
<evidence type="ECO:0000256" key="2">
    <source>
        <dbReference type="ARBA" id="ARBA00022598"/>
    </source>
</evidence>
<dbReference type="Pfam" id="PF06827">
    <property type="entry name" value="zf-FPG_IleRS"/>
    <property type="match status" value="1"/>
</dbReference>
<reference evidence="11 12" key="1">
    <citation type="submission" date="2024-06" db="EMBL/GenBank/DDBJ databases">
        <authorList>
            <person name="Kraege A."/>
            <person name="Thomma B."/>
        </authorList>
    </citation>
    <scope>NUCLEOTIDE SEQUENCE [LARGE SCALE GENOMIC DNA]</scope>
</reference>
<dbReference type="InterPro" id="IPR010663">
    <property type="entry name" value="Znf_FPG/IleRS"/>
</dbReference>
<dbReference type="InterPro" id="IPR023585">
    <property type="entry name" value="Ile-tRNA-ligase_type1"/>
</dbReference>
<dbReference type="EC" id="6.1.1.5" evidence="1"/>
<dbReference type="InterPro" id="IPR002301">
    <property type="entry name" value="Ile-tRNA-ligase"/>
</dbReference>
<evidence type="ECO:0000256" key="4">
    <source>
        <dbReference type="ARBA" id="ARBA00022840"/>
    </source>
</evidence>
<accession>A0ABP1FXR4</accession>
<dbReference type="Gene3D" id="1.10.730.20">
    <property type="match status" value="1"/>
</dbReference>
<keyword evidence="5" id="KW-0648">Protein biosynthesis</keyword>
<evidence type="ECO:0000259" key="10">
    <source>
        <dbReference type="Pfam" id="PF08264"/>
    </source>
</evidence>
<dbReference type="Gene3D" id="3.90.740.10">
    <property type="entry name" value="Valyl/Leucyl/Isoleucyl-tRNA synthetase, editing domain"/>
    <property type="match status" value="1"/>
</dbReference>
<evidence type="ECO:0000313" key="11">
    <source>
        <dbReference type="EMBL" id="CAL5223335.1"/>
    </source>
</evidence>
<name>A0ABP1FXR4_9CHLO</name>